<dbReference type="Gene3D" id="1.10.10.10">
    <property type="entry name" value="Winged helix-like DNA-binding domain superfamily/Winged helix DNA-binding domain"/>
    <property type="match status" value="1"/>
</dbReference>
<dbReference type="PRINTS" id="PR00038">
    <property type="entry name" value="HTHLUXR"/>
</dbReference>
<dbReference type="PANTHER" id="PTHR44688:SF16">
    <property type="entry name" value="DNA-BINDING TRANSCRIPTIONAL ACTIVATOR DEVR_DOSR"/>
    <property type="match status" value="1"/>
</dbReference>
<organism evidence="5 6">
    <name type="scientific">Shimia litoralis</name>
    <dbReference type="NCBI Taxonomy" id="420403"/>
    <lineage>
        <taxon>Bacteria</taxon>
        <taxon>Pseudomonadati</taxon>
        <taxon>Pseudomonadota</taxon>
        <taxon>Alphaproteobacteria</taxon>
        <taxon>Rhodobacterales</taxon>
        <taxon>Roseobacteraceae</taxon>
    </lineage>
</organism>
<evidence type="ECO:0000259" key="4">
    <source>
        <dbReference type="PROSITE" id="PS50043"/>
    </source>
</evidence>
<dbReference type="Pfam" id="PF03472">
    <property type="entry name" value="Autoind_bind"/>
    <property type="match status" value="1"/>
</dbReference>
<dbReference type="Gene3D" id="3.30.450.80">
    <property type="entry name" value="Transcription factor LuxR-like, autoinducer-binding domain"/>
    <property type="match status" value="1"/>
</dbReference>
<sequence length="246" mass="27989">MVLSVWSEIEKIESQTTLTSLWEQAQTTFQSYGFPFAIYVATDDTEMPPFVRTNIPEVYSENPPADDPFLRYCCYSYEHVFTGSEFLDSHSMLTAEERAFIVAAGERTGYVSGLALPMRLRGSDRFGGFILGTRLKRRECTVLVDANLDNIRLLCLMIHRRLEEILLESDRIAGFRERLISPKMDADAVLSPRQAEVMFLFAQGLSTKEAAQVCNISPHTVSEYAKESYRKLGVRNRVEAVLKLKH</sequence>
<dbReference type="OrthoDB" id="5292887at2"/>
<dbReference type="GO" id="GO:0006355">
    <property type="term" value="P:regulation of DNA-templated transcription"/>
    <property type="evidence" value="ECO:0007669"/>
    <property type="project" value="InterPro"/>
</dbReference>
<keyword evidence="1" id="KW-0805">Transcription regulation</keyword>
<dbReference type="InterPro" id="IPR000792">
    <property type="entry name" value="Tscrpt_reg_LuxR_C"/>
</dbReference>
<dbReference type="PROSITE" id="PS50043">
    <property type="entry name" value="HTH_LUXR_2"/>
    <property type="match status" value="1"/>
</dbReference>
<proteinExistence type="predicted"/>
<evidence type="ECO:0000313" key="5">
    <source>
        <dbReference type="EMBL" id="TKZ19382.1"/>
    </source>
</evidence>
<dbReference type="InterPro" id="IPR005143">
    <property type="entry name" value="TF_LuxR_autoind-bd_dom"/>
</dbReference>
<dbReference type="Proteomes" id="UP000306575">
    <property type="component" value="Unassembled WGS sequence"/>
</dbReference>
<keyword evidence="2" id="KW-0238">DNA-binding</keyword>
<dbReference type="Pfam" id="PF00196">
    <property type="entry name" value="GerE"/>
    <property type="match status" value="1"/>
</dbReference>
<reference evidence="5 6" key="1">
    <citation type="submission" date="2019-04" db="EMBL/GenBank/DDBJ databases">
        <title>Genome sequence of Pelagicola litoralis CL-ES2.</title>
        <authorList>
            <person name="Cao J."/>
        </authorList>
    </citation>
    <scope>NUCLEOTIDE SEQUENCE [LARGE SCALE GENOMIC DNA]</scope>
    <source>
        <strain evidence="5 6">CL-ES2</strain>
    </source>
</reference>
<protein>
    <submittedName>
        <fullName evidence="5">LuxR family transcriptional regulator</fullName>
    </submittedName>
</protein>
<accession>A0A4U7N164</accession>
<dbReference type="SMART" id="SM00421">
    <property type="entry name" value="HTH_LUXR"/>
    <property type="match status" value="1"/>
</dbReference>
<dbReference type="CDD" id="cd06170">
    <property type="entry name" value="LuxR_C_like"/>
    <property type="match status" value="1"/>
</dbReference>
<evidence type="ECO:0000256" key="1">
    <source>
        <dbReference type="ARBA" id="ARBA00023015"/>
    </source>
</evidence>
<dbReference type="PANTHER" id="PTHR44688">
    <property type="entry name" value="DNA-BINDING TRANSCRIPTIONAL ACTIVATOR DEVR_DOSR"/>
    <property type="match status" value="1"/>
</dbReference>
<dbReference type="SUPFAM" id="SSF75516">
    <property type="entry name" value="Pheromone-binding domain of LuxR-like quorum-sensing transcription factors"/>
    <property type="match status" value="1"/>
</dbReference>
<dbReference type="SUPFAM" id="SSF46894">
    <property type="entry name" value="C-terminal effector domain of the bipartite response regulators"/>
    <property type="match status" value="1"/>
</dbReference>
<dbReference type="InterPro" id="IPR036693">
    <property type="entry name" value="TF_LuxR_autoind-bd_dom_sf"/>
</dbReference>
<evidence type="ECO:0000313" key="6">
    <source>
        <dbReference type="Proteomes" id="UP000306575"/>
    </source>
</evidence>
<evidence type="ECO:0000256" key="3">
    <source>
        <dbReference type="ARBA" id="ARBA00023163"/>
    </source>
</evidence>
<keyword evidence="3" id="KW-0804">Transcription</keyword>
<feature type="domain" description="HTH luxR-type" evidence="4">
    <location>
        <begin position="183"/>
        <end position="246"/>
    </location>
</feature>
<dbReference type="AlphaFoldDB" id="A0A4U7N164"/>
<dbReference type="InterPro" id="IPR016032">
    <property type="entry name" value="Sig_transdc_resp-reg_C-effctor"/>
</dbReference>
<dbReference type="GO" id="GO:0003677">
    <property type="term" value="F:DNA binding"/>
    <property type="evidence" value="ECO:0007669"/>
    <property type="project" value="UniProtKB-KW"/>
</dbReference>
<dbReference type="EMBL" id="SULI01000013">
    <property type="protein sequence ID" value="TKZ19382.1"/>
    <property type="molecule type" value="Genomic_DNA"/>
</dbReference>
<keyword evidence="6" id="KW-1185">Reference proteome</keyword>
<evidence type="ECO:0000256" key="2">
    <source>
        <dbReference type="ARBA" id="ARBA00023125"/>
    </source>
</evidence>
<name>A0A4U7N164_9RHOB</name>
<dbReference type="InterPro" id="IPR036388">
    <property type="entry name" value="WH-like_DNA-bd_sf"/>
</dbReference>
<gene>
    <name evidence="5" type="ORF">FAP39_11590</name>
</gene>
<comment type="caution">
    <text evidence="5">The sequence shown here is derived from an EMBL/GenBank/DDBJ whole genome shotgun (WGS) entry which is preliminary data.</text>
</comment>